<gene>
    <name evidence="1" type="ORF">LOK49_LG02G01209</name>
</gene>
<evidence type="ECO:0000313" key="2">
    <source>
        <dbReference type="Proteomes" id="UP001060215"/>
    </source>
</evidence>
<reference evidence="1 2" key="1">
    <citation type="journal article" date="2022" name="Plant J.">
        <title>Chromosome-level genome of Camellia lanceoleosa provides a valuable resource for understanding genome evolution and self-incompatibility.</title>
        <authorList>
            <person name="Gong W."/>
            <person name="Xiao S."/>
            <person name="Wang L."/>
            <person name="Liao Z."/>
            <person name="Chang Y."/>
            <person name="Mo W."/>
            <person name="Hu G."/>
            <person name="Li W."/>
            <person name="Zhao G."/>
            <person name="Zhu H."/>
            <person name="Hu X."/>
            <person name="Ji K."/>
            <person name="Xiang X."/>
            <person name="Song Q."/>
            <person name="Yuan D."/>
            <person name="Jin S."/>
            <person name="Zhang L."/>
        </authorList>
    </citation>
    <scope>NUCLEOTIDE SEQUENCE [LARGE SCALE GENOMIC DNA]</scope>
    <source>
        <strain evidence="1">SQ_2022a</strain>
    </source>
</reference>
<dbReference type="Proteomes" id="UP001060215">
    <property type="component" value="Chromosome 3"/>
</dbReference>
<evidence type="ECO:0000313" key="1">
    <source>
        <dbReference type="EMBL" id="KAI8026005.1"/>
    </source>
</evidence>
<dbReference type="EMBL" id="CM045760">
    <property type="protein sequence ID" value="KAI8026005.1"/>
    <property type="molecule type" value="Genomic_DNA"/>
</dbReference>
<protein>
    <submittedName>
        <fullName evidence="1">Uncharacterized protein</fullName>
    </submittedName>
</protein>
<organism evidence="1 2">
    <name type="scientific">Camellia lanceoleosa</name>
    <dbReference type="NCBI Taxonomy" id="1840588"/>
    <lineage>
        <taxon>Eukaryota</taxon>
        <taxon>Viridiplantae</taxon>
        <taxon>Streptophyta</taxon>
        <taxon>Embryophyta</taxon>
        <taxon>Tracheophyta</taxon>
        <taxon>Spermatophyta</taxon>
        <taxon>Magnoliopsida</taxon>
        <taxon>eudicotyledons</taxon>
        <taxon>Gunneridae</taxon>
        <taxon>Pentapetalae</taxon>
        <taxon>asterids</taxon>
        <taxon>Ericales</taxon>
        <taxon>Theaceae</taxon>
        <taxon>Camellia</taxon>
    </lineage>
</organism>
<accession>A0ACC0IKA6</accession>
<keyword evidence="2" id="KW-1185">Reference proteome</keyword>
<name>A0ACC0IKA6_9ERIC</name>
<proteinExistence type="predicted"/>
<comment type="caution">
    <text evidence="1">The sequence shown here is derived from an EMBL/GenBank/DDBJ whole genome shotgun (WGS) entry which is preliminary data.</text>
</comment>
<sequence>MGSEYNPSKPPHYDINMSKRTRKPLNLQMEADQSPEKTSSFSPEKENPKKSDGVNEEEGGGEEKEEEEEEKSIKDQNDHHKSLKQLIKGRSPLGQHFTEEKQQQQQLQMVVKQQHDEDLDGSSMKCKRLVSHYARVLSRLIKVKRDPRSGSRKKPVLRLTM</sequence>